<evidence type="ECO:0000256" key="2">
    <source>
        <dbReference type="ARBA" id="ARBA00022630"/>
    </source>
</evidence>
<dbReference type="NCBIfam" id="NF008439">
    <property type="entry name" value="PRK11282.1"/>
    <property type="match status" value="1"/>
</dbReference>
<dbReference type="Gene3D" id="3.30.465.10">
    <property type="match status" value="1"/>
</dbReference>
<dbReference type="EC" id="1.1.99.14" evidence="6"/>
<accession>A0A831RXA3</accession>
<feature type="domain" description="FAD-binding PCMH-type" evidence="5">
    <location>
        <begin position="1"/>
        <end position="167"/>
    </location>
</feature>
<dbReference type="InterPro" id="IPR036318">
    <property type="entry name" value="FAD-bd_PCMH-like_sf"/>
</dbReference>
<dbReference type="InterPro" id="IPR016171">
    <property type="entry name" value="Vanillyl_alc_oxidase_C-sub2"/>
</dbReference>
<dbReference type="Pfam" id="PF02913">
    <property type="entry name" value="FAD-oxidase_C"/>
    <property type="match status" value="1"/>
</dbReference>
<dbReference type="GO" id="GO:0019154">
    <property type="term" value="F:glycolate dehydrogenase activity"/>
    <property type="evidence" value="ECO:0007669"/>
    <property type="project" value="UniProtKB-EC"/>
</dbReference>
<dbReference type="Pfam" id="PF01565">
    <property type="entry name" value="FAD_binding_4"/>
    <property type="match status" value="1"/>
</dbReference>
<dbReference type="AlphaFoldDB" id="A0A831RXA3"/>
<keyword evidence="4 6" id="KW-0560">Oxidoreductase</keyword>
<dbReference type="InterPro" id="IPR004113">
    <property type="entry name" value="FAD-bd_oxidored_4_C"/>
</dbReference>
<evidence type="ECO:0000259" key="5">
    <source>
        <dbReference type="PROSITE" id="PS51387"/>
    </source>
</evidence>
<evidence type="ECO:0000256" key="1">
    <source>
        <dbReference type="ARBA" id="ARBA00001974"/>
    </source>
</evidence>
<protein>
    <submittedName>
        <fullName evidence="6">Glycolate oxidase subunit GlcE</fullName>
        <ecNumber evidence="6">1.1.99.14</ecNumber>
    </submittedName>
</protein>
<gene>
    <name evidence="6" type="primary">glcE</name>
    <name evidence="6" type="ORF">ENJ12_08980</name>
</gene>
<reference evidence="6" key="1">
    <citation type="journal article" date="2020" name="mSystems">
        <title>Genome- and Community-Level Interaction Insights into Carbon Utilization and Element Cycling Functions of Hydrothermarchaeota in Hydrothermal Sediment.</title>
        <authorList>
            <person name="Zhou Z."/>
            <person name="Liu Y."/>
            <person name="Xu W."/>
            <person name="Pan J."/>
            <person name="Luo Z.H."/>
            <person name="Li M."/>
        </authorList>
    </citation>
    <scope>NUCLEOTIDE SEQUENCE [LARGE SCALE GENOMIC DNA]</scope>
    <source>
        <strain evidence="6">HyVt-458</strain>
    </source>
</reference>
<dbReference type="InterPro" id="IPR016164">
    <property type="entry name" value="FAD-linked_Oxase-like_C"/>
</dbReference>
<keyword evidence="2" id="KW-0285">Flavoprotein</keyword>
<comment type="caution">
    <text evidence="6">The sequence shown here is derived from an EMBL/GenBank/DDBJ whole genome shotgun (WGS) entry which is preliminary data.</text>
</comment>
<comment type="cofactor">
    <cofactor evidence="1">
        <name>FAD</name>
        <dbReference type="ChEBI" id="CHEBI:57692"/>
    </cofactor>
</comment>
<dbReference type="InterPro" id="IPR016166">
    <property type="entry name" value="FAD-bd_PCMH"/>
</dbReference>
<dbReference type="PANTHER" id="PTHR11748:SF103">
    <property type="entry name" value="GLYCOLATE OXIDASE SUBUNIT GLCE"/>
    <property type="match status" value="1"/>
</dbReference>
<dbReference type="PROSITE" id="PS51387">
    <property type="entry name" value="FAD_PCMH"/>
    <property type="match status" value="1"/>
</dbReference>
<dbReference type="Proteomes" id="UP000886339">
    <property type="component" value="Unassembled WGS sequence"/>
</dbReference>
<sequence length="343" mass="37323">MEELREQIRAAHEQGTTLDIRGGGSKTFLGQAVTADLELPTKGLAGIIDYQPEELFIRALAGTSLLDIEKLLADNGQMLPFEPPRFSPSATLGGAIACGLSGPSRPWRGAARDFVLGCRMINGRGELLHFGGEVIKNVAGYDVSRLQCGAFGTLGLLVELSIKTVPAPRREITLCQQADEATALDSFVRWNRQPLPLSGAAWHGGKLWIRLSGTPAAVEDARRQIGADEVDDNGFWQDLKEQQLPFFHDERPLWRLSLPRNTGRLKLPGDILVDWGGAQRWLLSEAPAAGIQQLASESGGHASSFRNGPFQPLAPAVLLLHRRLKQAFDPKGIFNPGRLYAGL</sequence>
<dbReference type="InterPro" id="IPR016169">
    <property type="entry name" value="FAD-bd_PCMH_sub2"/>
</dbReference>
<dbReference type="GO" id="GO:0071949">
    <property type="term" value="F:FAD binding"/>
    <property type="evidence" value="ECO:0007669"/>
    <property type="project" value="InterPro"/>
</dbReference>
<organism evidence="6">
    <name type="scientific">Thiolapillus brandeum</name>
    <dbReference type="NCBI Taxonomy" id="1076588"/>
    <lineage>
        <taxon>Bacteria</taxon>
        <taxon>Pseudomonadati</taxon>
        <taxon>Pseudomonadota</taxon>
        <taxon>Gammaproteobacteria</taxon>
        <taxon>Chromatiales</taxon>
        <taxon>Sedimenticolaceae</taxon>
        <taxon>Thiolapillus</taxon>
    </lineage>
</organism>
<dbReference type="EMBL" id="DRLF01000311">
    <property type="protein sequence ID" value="HEC06972.1"/>
    <property type="molecule type" value="Genomic_DNA"/>
</dbReference>
<dbReference type="PANTHER" id="PTHR11748">
    <property type="entry name" value="D-LACTATE DEHYDROGENASE"/>
    <property type="match status" value="1"/>
</dbReference>
<evidence type="ECO:0000256" key="4">
    <source>
        <dbReference type="ARBA" id="ARBA00023002"/>
    </source>
</evidence>
<name>A0A831RXA3_9GAMM</name>
<dbReference type="SUPFAM" id="SSF55103">
    <property type="entry name" value="FAD-linked oxidases, C-terminal domain"/>
    <property type="match status" value="1"/>
</dbReference>
<proteinExistence type="predicted"/>
<keyword evidence="3" id="KW-0274">FAD</keyword>
<dbReference type="InterPro" id="IPR006094">
    <property type="entry name" value="Oxid_FAD_bind_N"/>
</dbReference>
<evidence type="ECO:0000313" key="6">
    <source>
        <dbReference type="EMBL" id="HEC06972.1"/>
    </source>
</evidence>
<dbReference type="Gene3D" id="1.10.45.10">
    <property type="entry name" value="Vanillyl-alcohol Oxidase, Chain A, domain 4"/>
    <property type="match status" value="1"/>
</dbReference>
<evidence type="ECO:0000256" key="3">
    <source>
        <dbReference type="ARBA" id="ARBA00022827"/>
    </source>
</evidence>
<dbReference type="SUPFAM" id="SSF56176">
    <property type="entry name" value="FAD-binding/transporter-associated domain-like"/>
    <property type="match status" value="1"/>
</dbReference>